<evidence type="ECO:0000313" key="2">
    <source>
        <dbReference type="Proteomes" id="UP001296967"/>
    </source>
</evidence>
<evidence type="ECO:0000313" key="1">
    <source>
        <dbReference type="EMBL" id="MBK5930018.1"/>
    </source>
</evidence>
<gene>
    <name evidence="1" type="ORF">CCR82_05630</name>
</gene>
<dbReference type="Proteomes" id="UP001296967">
    <property type="component" value="Unassembled WGS sequence"/>
</dbReference>
<organism evidence="1 2">
    <name type="scientific">Halochromatium salexigens</name>
    <name type="common">Chromatium salexigens</name>
    <dbReference type="NCBI Taxonomy" id="49447"/>
    <lineage>
        <taxon>Bacteria</taxon>
        <taxon>Pseudomonadati</taxon>
        <taxon>Pseudomonadota</taxon>
        <taxon>Gammaproteobacteria</taxon>
        <taxon>Chromatiales</taxon>
        <taxon>Chromatiaceae</taxon>
        <taxon>Halochromatium</taxon>
    </lineage>
</organism>
<dbReference type="AlphaFoldDB" id="A0AAJ0UEK8"/>
<protein>
    <submittedName>
        <fullName evidence="1">Uncharacterized protein</fullName>
    </submittedName>
</protein>
<dbReference type="EMBL" id="NHSF01000036">
    <property type="protein sequence ID" value="MBK5930018.1"/>
    <property type="molecule type" value="Genomic_DNA"/>
</dbReference>
<comment type="caution">
    <text evidence="1">The sequence shown here is derived from an EMBL/GenBank/DDBJ whole genome shotgun (WGS) entry which is preliminary data.</text>
</comment>
<keyword evidence="2" id="KW-1185">Reference proteome</keyword>
<name>A0AAJ0UEK8_HALSE</name>
<accession>A0AAJ0UEK8</accession>
<sequence>MTFAVGGSERKWKTAEQRTRQANDSLGFEAGVLYAMAYIPSPSGVETERANSLAELYADARPGYALYTFILGGPVGAQPADDNADTYSELLRVIETYVANDESVEADSGFERHGFLVQVDATRADGALTERVRPGLSRQIQSVLARQLRLHGQFELSERLDRSPGPFLVTSLRPTVLPRSARTPLLVVDLQDIGPEYMYSLIDAYDRPIPGDLSGRPESLAAIERRLRGMFPKPQIDRGAPLSPLGDWIWRIGEQGPMAEATTSEEEG</sequence>
<reference evidence="1" key="1">
    <citation type="submission" date="2017-05" db="EMBL/GenBank/DDBJ databases">
        <authorList>
            <person name="Imhoff J.F."/>
            <person name="Rahn T."/>
            <person name="Kuenzel S."/>
            <person name="Neulinger S.C."/>
        </authorList>
    </citation>
    <scope>NUCLEOTIDE SEQUENCE</scope>
    <source>
        <strain evidence="1">DSM 4395</strain>
    </source>
</reference>
<reference evidence="1" key="2">
    <citation type="journal article" date="2020" name="Microorganisms">
        <title>Osmotic Adaptation and Compatible Solute Biosynthesis of Phototrophic Bacteria as Revealed from Genome Analyses.</title>
        <authorList>
            <person name="Imhoff J.F."/>
            <person name="Rahn T."/>
            <person name="Kunzel S."/>
            <person name="Keller A."/>
            <person name="Neulinger S.C."/>
        </authorList>
    </citation>
    <scope>NUCLEOTIDE SEQUENCE</scope>
    <source>
        <strain evidence="1">DSM 4395</strain>
    </source>
</reference>
<proteinExistence type="predicted"/>